<evidence type="ECO:0000256" key="10">
    <source>
        <dbReference type="SAM" id="Coils"/>
    </source>
</evidence>
<evidence type="ECO:0000256" key="3">
    <source>
        <dbReference type="ARBA" id="ARBA00022475"/>
    </source>
</evidence>
<keyword evidence="4" id="KW-0963">Cytoplasm</keyword>
<evidence type="ECO:0000256" key="12">
    <source>
        <dbReference type="SAM" id="Phobius"/>
    </source>
</evidence>
<evidence type="ECO:0000256" key="5">
    <source>
        <dbReference type="ARBA" id="ARBA00022692"/>
    </source>
</evidence>
<feature type="region of interest" description="Disordered" evidence="11">
    <location>
        <begin position="76"/>
        <end position="105"/>
    </location>
</feature>
<dbReference type="GeneTree" id="ENSGT00940000154127"/>
<feature type="compositionally biased region" description="Basic residues" evidence="11">
    <location>
        <begin position="428"/>
        <end position="437"/>
    </location>
</feature>
<feature type="compositionally biased region" description="Low complexity" evidence="11">
    <location>
        <begin position="151"/>
        <end position="160"/>
    </location>
</feature>
<evidence type="ECO:0000256" key="6">
    <source>
        <dbReference type="ARBA" id="ARBA00022989"/>
    </source>
</evidence>
<keyword evidence="8" id="KW-0206">Cytoskeleton</keyword>
<evidence type="ECO:0000256" key="11">
    <source>
        <dbReference type="SAM" id="MobiDB-lite"/>
    </source>
</evidence>
<evidence type="ECO:0000256" key="7">
    <source>
        <dbReference type="ARBA" id="ARBA00023136"/>
    </source>
</evidence>
<sequence length="936" mass="104620">MPAAEVSSDCSADVLVSVAESLHVYPGLLAAAAACGGLSGLLAAALLYVFCLKPLLLTRQVYNARRLLEPDVANVENDQSDCVSSTSRKEGPGGSANDKKRPPMNSDVAAFASRAKVVYPINQKYRPLADGASNPSLHEHSKLPPMPNEESSSSDGGSLSHEQDNNDSSQFISNMELPKSLQNQSFTRVSHYPHALAHTGFEGRISLYCLALQEIQQDSSQLGEEKYLVKSTCLRFVAFELCCLFKKLNELRKPTATTKEAVRDAPCSLEEIERAQKDLLERCLQTSKCFSSQLEDLSQLLLRRRNGFAAEEAREDIVSVVQTLLSAEEHLIMLQEADLKRTLERLLWWEEMSGLAQSQPALLRREATLRLGLIATRLQQLAGAENPKLDPMGKIVAAIEAALTEGLQRSTEEFAKKTKELVTEKCRKKESKKKKLQRSQMSERSRALEPGQARRDLQEQTSVYLELLMRHRKESCDLELQQDSKIAEGLCDLWKKLRVCWSSKLAEIARDTFLASAPAQMNLTAEHCENLWLDVQQELADQLQQAESTTRQQLEDIRTELEKDQQVWIERMALGQACLKHLGEQHMKIIRAMVARQSYTLSSETGKLIEKKHEHLLLLVQRSFVVRHFSLHMLKEMRLSKLKVLSQTDFRALLVEDPSKTQPCVDSTLKNSRASLAERHLGPESQLLGNNLQQEFLSELETATELLQSHAQLVLGNALSHAIHRRMEAVPTQSQTSPKHDLSLKQNLNEAAAESVYLTKDSLSALVQTYYSSLRDISSNLQDGCSQLSGALQRELVNWGKRPASAEFQQRVVSNKKKLLEQSDLDQEMTFEELRKKKVALDQTMERIKTRLMEAEESFITELAAMARVSVHSADQKSSSEEDNAGNAPILDLLALNPALDPALNPSLTPLFATPAVKAKAKKKVESERASTEIST</sequence>
<keyword evidence="6 12" id="KW-1133">Transmembrane helix</keyword>
<evidence type="ECO:0000256" key="9">
    <source>
        <dbReference type="ARBA" id="ARBA00023273"/>
    </source>
</evidence>
<reference evidence="13" key="1">
    <citation type="submission" date="2025-08" db="UniProtKB">
        <authorList>
            <consortium name="Ensembl"/>
        </authorList>
    </citation>
    <scope>IDENTIFICATION</scope>
</reference>
<dbReference type="GO" id="GO:0007224">
    <property type="term" value="P:smoothened signaling pathway"/>
    <property type="evidence" value="ECO:0007669"/>
    <property type="project" value="InterPro"/>
</dbReference>
<proteinExistence type="predicted"/>
<dbReference type="PANTHER" id="PTHR16795:SF13">
    <property type="entry name" value="EVC COMPLEX MEMBER EVC"/>
    <property type="match status" value="1"/>
</dbReference>
<dbReference type="InterPro" id="IPR026501">
    <property type="entry name" value="Limbin/EVC"/>
</dbReference>
<comment type="subcellular location">
    <subcellularLocation>
        <location evidence="2">Cell membrane</location>
        <topology evidence="2">Single-pass membrane protein</topology>
    </subcellularLocation>
    <subcellularLocation>
        <location evidence="1">Cytoplasm</location>
        <location evidence="1">Cytoskeleton</location>
        <location evidence="1">Cilium basal body</location>
    </subcellularLocation>
</comment>
<evidence type="ECO:0000256" key="1">
    <source>
        <dbReference type="ARBA" id="ARBA00004120"/>
    </source>
</evidence>
<dbReference type="AlphaFoldDB" id="A0A3Q2NV22"/>
<keyword evidence="7 12" id="KW-0472">Membrane</keyword>
<reference evidence="13" key="2">
    <citation type="submission" date="2025-09" db="UniProtKB">
        <authorList>
            <consortium name="Ensembl"/>
        </authorList>
    </citation>
    <scope>IDENTIFICATION</scope>
</reference>
<evidence type="ECO:0000256" key="2">
    <source>
        <dbReference type="ARBA" id="ARBA00004162"/>
    </source>
</evidence>
<dbReference type="PANTHER" id="PTHR16795">
    <property type="entry name" value="LIMBIN/ELLIS-VAN CREVELD PROTEIN"/>
    <property type="match status" value="1"/>
</dbReference>
<keyword evidence="9" id="KW-0966">Cell projection</keyword>
<evidence type="ECO:0000313" key="13">
    <source>
        <dbReference type="Ensembl" id="ENSFHEP00000003176.1"/>
    </source>
</evidence>
<feature type="compositionally biased region" description="Basic and acidic residues" evidence="11">
    <location>
        <begin position="87"/>
        <end position="101"/>
    </location>
</feature>
<feature type="compositionally biased region" description="Polar residues" evidence="11">
    <location>
        <begin position="76"/>
        <end position="86"/>
    </location>
</feature>
<dbReference type="GO" id="GO:0098797">
    <property type="term" value="C:plasma membrane protein complex"/>
    <property type="evidence" value="ECO:0007669"/>
    <property type="project" value="TreeGrafter"/>
</dbReference>
<accession>A0A3Q2NV22</accession>
<evidence type="ECO:0000256" key="8">
    <source>
        <dbReference type="ARBA" id="ARBA00023212"/>
    </source>
</evidence>
<feature type="compositionally biased region" description="Basic and acidic residues" evidence="11">
    <location>
        <begin position="441"/>
        <end position="454"/>
    </location>
</feature>
<feature type="transmembrane region" description="Helical" evidence="12">
    <location>
        <begin position="28"/>
        <end position="50"/>
    </location>
</feature>
<protein>
    <submittedName>
        <fullName evidence="13">EvC ciliary complex subunit 1</fullName>
    </submittedName>
</protein>
<feature type="region of interest" description="Disordered" evidence="11">
    <location>
        <begin position="129"/>
        <end position="170"/>
    </location>
</feature>
<evidence type="ECO:0000313" key="14">
    <source>
        <dbReference type="Proteomes" id="UP000265000"/>
    </source>
</evidence>
<evidence type="ECO:0000256" key="4">
    <source>
        <dbReference type="ARBA" id="ARBA00022490"/>
    </source>
</evidence>
<keyword evidence="14" id="KW-1185">Reference proteome</keyword>
<dbReference type="Proteomes" id="UP000265000">
    <property type="component" value="Unplaced"/>
</dbReference>
<keyword evidence="5 12" id="KW-0812">Transmembrane</keyword>
<dbReference type="Ensembl" id="ENSFHET00000010987.1">
    <property type="protein sequence ID" value="ENSFHEP00000003176.1"/>
    <property type="gene ID" value="ENSFHEG00000004082.1"/>
</dbReference>
<keyword evidence="3" id="KW-1003">Cell membrane</keyword>
<dbReference type="GO" id="GO:0060170">
    <property type="term" value="C:ciliary membrane"/>
    <property type="evidence" value="ECO:0007669"/>
    <property type="project" value="TreeGrafter"/>
</dbReference>
<feature type="coiled-coil region" evidence="10">
    <location>
        <begin position="831"/>
        <end position="858"/>
    </location>
</feature>
<organism evidence="13 14">
    <name type="scientific">Fundulus heteroclitus</name>
    <name type="common">Killifish</name>
    <name type="synonym">Mummichog</name>
    <dbReference type="NCBI Taxonomy" id="8078"/>
    <lineage>
        <taxon>Eukaryota</taxon>
        <taxon>Metazoa</taxon>
        <taxon>Chordata</taxon>
        <taxon>Craniata</taxon>
        <taxon>Vertebrata</taxon>
        <taxon>Euteleostomi</taxon>
        <taxon>Actinopterygii</taxon>
        <taxon>Neopterygii</taxon>
        <taxon>Teleostei</taxon>
        <taxon>Neoteleostei</taxon>
        <taxon>Acanthomorphata</taxon>
        <taxon>Ovalentaria</taxon>
        <taxon>Atherinomorphae</taxon>
        <taxon>Cyprinodontiformes</taxon>
        <taxon>Fundulidae</taxon>
        <taxon>Fundulus</taxon>
    </lineage>
</organism>
<keyword evidence="10" id="KW-0175">Coiled coil</keyword>
<feature type="region of interest" description="Disordered" evidence="11">
    <location>
        <begin position="426"/>
        <end position="454"/>
    </location>
</feature>
<name>A0A3Q2NV22_FUNHE</name>